<evidence type="ECO:0000256" key="8">
    <source>
        <dbReference type="ARBA" id="ARBA00022617"/>
    </source>
</evidence>
<keyword evidence="9 19" id="KW-0479">Metal-binding</keyword>
<dbReference type="PROSITE" id="PS00435">
    <property type="entry name" value="PEROXIDASE_1"/>
    <property type="match status" value="1"/>
</dbReference>
<comment type="cofactor">
    <cofactor evidence="19 22">
        <name>heme b</name>
        <dbReference type="ChEBI" id="CHEBI:60344"/>
    </cofactor>
    <text evidence="19 22">Binds 1 heme b (iron(II)-protoporphyrin IX) group per subunit.</text>
</comment>
<keyword evidence="14 21" id="KW-1015">Disulfide bond</keyword>
<keyword evidence="15" id="KW-0325">Glycoprotein</keyword>
<dbReference type="AlphaFoldDB" id="A0AAV5BXL8"/>
<evidence type="ECO:0000256" key="5">
    <source>
        <dbReference type="ARBA" id="ARBA00012313"/>
    </source>
</evidence>
<feature type="binding site" evidence="19">
    <location>
        <position position="89"/>
    </location>
    <ligand>
        <name>Ca(2+)</name>
        <dbReference type="ChEBI" id="CHEBI:29108"/>
        <label>1</label>
    </ligand>
</feature>
<dbReference type="InterPro" id="IPR019793">
    <property type="entry name" value="Peroxidases_heam-ligand_BS"/>
</dbReference>
<evidence type="ECO:0000256" key="22">
    <source>
        <dbReference type="RuleBase" id="RU362060"/>
    </source>
</evidence>
<accession>A0AAV5BXL8</accession>
<dbReference type="GO" id="GO:0042744">
    <property type="term" value="P:hydrogen peroxide catabolic process"/>
    <property type="evidence" value="ECO:0007669"/>
    <property type="project" value="UniProtKB-KW"/>
</dbReference>
<keyword evidence="7 22" id="KW-0575">Peroxidase</keyword>
<dbReference type="InterPro" id="IPR019794">
    <property type="entry name" value="Peroxidases_AS"/>
</dbReference>
<feature type="disulfide bond" evidence="21">
    <location>
        <begin position="71"/>
        <end position="76"/>
    </location>
</feature>
<feature type="binding site" description="axial binding residue" evidence="19">
    <location>
        <position position="194"/>
    </location>
    <ligand>
        <name>heme b</name>
        <dbReference type="ChEBI" id="CHEBI:60344"/>
    </ligand>
    <ligandPart>
        <name>Fe</name>
        <dbReference type="ChEBI" id="CHEBI:18248"/>
    </ligandPart>
</feature>
<keyword evidence="12 22" id="KW-0560">Oxidoreductase</keyword>
<dbReference type="FunFam" id="1.10.520.10:FF:000006">
    <property type="entry name" value="Peroxidase"/>
    <property type="match status" value="1"/>
</dbReference>
<dbReference type="GO" id="GO:0006979">
    <property type="term" value="P:response to oxidative stress"/>
    <property type="evidence" value="ECO:0007669"/>
    <property type="project" value="UniProtKB-UniRule"/>
</dbReference>
<dbReference type="GO" id="GO:0140825">
    <property type="term" value="F:lactoperoxidase activity"/>
    <property type="evidence" value="ECO:0007669"/>
    <property type="project" value="UniProtKB-EC"/>
</dbReference>
<comment type="function">
    <text evidence="2">Removal of H(2)O(2), oxidation of toxic reductants, biosynthesis and degradation of lignin, suberization, auxin catabolism, response to environmental stresses such as wounding, pathogen attack and oxidative stress. These functions might be dependent on each isozyme/isoform in each plant tissue.</text>
</comment>
<feature type="binding site" evidence="19">
    <location>
        <position position="232"/>
    </location>
    <ligand>
        <name>Ca(2+)</name>
        <dbReference type="ChEBI" id="CHEBI:29108"/>
        <label>2</label>
    </ligand>
</feature>
<dbReference type="InterPro" id="IPR002016">
    <property type="entry name" value="Haem_peroxidase"/>
</dbReference>
<reference evidence="24" key="1">
    <citation type="journal article" date="2018" name="DNA Res.">
        <title>Multiple hybrid de novo genome assembly of finger millet, an orphan allotetraploid crop.</title>
        <authorList>
            <person name="Hatakeyama M."/>
            <person name="Aluri S."/>
            <person name="Balachadran M.T."/>
            <person name="Sivarajan S.R."/>
            <person name="Patrignani A."/>
            <person name="Gruter S."/>
            <person name="Poveda L."/>
            <person name="Shimizu-Inatsugi R."/>
            <person name="Baeten J."/>
            <person name="Francoijs K.J."/>
            <person name="Nataraja K.N."/>
            <person name="Reddy Y.A.N."/>
            <person name="Phadnis S."/>
            <person name="Ravikumar R.L."/>
            <person name="Schlapbach R."/>
            <person name="Sreeman S.M."/>
            <person name="Shimizu K.K."/>
        </authorList>
    </citation>
    <scope>NUCLEOTIDE SEQUENCE</scope>
</reference>
<keyword evidence="13 19" id="KW-0408">Iron</keyword>
<feature type="signal peptide" evidence="22">
    <location>
        <begin position="1"/>
        <end position="27"/>
    </location>
</feature>
<proteinExistence type="inferred from homology"/>
<feature type="binding site" evidence="19">
    <location>
        <position position="79"/>
    </location>
    <ligand>
        <name>Ca(2+)</name>
        <dbReference type="ChEBI" id="CHEBI:29108"/>
        <label>1</label>
    </ligand>
</feature>
<sequence length="306" mass="32775">MGSSSSMTSHCFVVVTLSLLYVTTTYGQLSQNFYAENCPVLERIVQTEVSGALSAEKRMGASLLRLFFHDCFVQGCDGSVLLNDAPDSERDADANANSLRGFDVIDAIKTKVETNCPGVVSCADILALATREAVVELGGPSWTLLLGRRDSTTSSKKLAEDNLPGPSSSLDGLVTAFANKGFTPTELVALSGAHTIGMAKCEFADEGQVRPECNLDSLAMTALDLQTPEVFDNTYYDDLMRNQGLLHSDNVLITDSTLNSLVSTYNSNPALFNADFSAAMNKLSEVGLLTGDEGQIRLNCNKVNVN</sequence>
<dbReference type="Gene3D" id="1.10.420.10">
    <property type="entry name" value="Peroxidase, domain 2"/>
    <property type="match status" value="1"/>
</dbReference>
<dbReference type="InterPro" id="IPR033905">
    <property type="entry name" value="Secretory_peroxidase"/>
</dbReference>
<comment type="catalytic activity">
    <reaction evidence="1 22">
        <text>2 a phenolic donor + H2O2 = 2 a phenolic radical donor + 2 H2O</text>
        <dbReference type="Rhea" id="RHEA:56136"/>
        <dbReference type="ChEBI" id="CHEBI:15377"/>
        <dbReference type="ChEBI" id="CHEBI:16240"/>
        <dbReference type="ChEBI" id="CHEBI:139520"/>
        <dbReference type="ChEBI" id="CHEBI:139521"/>
        <dbReference type="EC" id="1.11.1.7"/>
    </reaction>
</comment>
<dbReference type="PANTHER" id="PTHR31388">
    <property type="entry name" value="PEROXIDASE 72-RELATED"/>
    <property type="match status" value="1"/>
</dbReference>
<comment type="subcellular location">
    <subcellularLocation>
        <location evidence="3 22">Secreted</location>
    </subcellularLocation>
</comment>
<dbReference type="EMBL" id="BQKI01000003">
    <property type="protein sequence ID" value="GJM90712.1"/>
    <property type="molecule type" value="Genomic_DNA"/>
</dbReference>
<dbReference type="PRINTS" id="PR00458">
    <property type="entry name" value="PEROXIDASE"/>
</dbReference>
<dbReference type="InterPro" id="IPR000823">
    <property type="entry name" value="Peroxidase_pln"/>
</dbReference>
<comment type="cofactor">
    <cofactor evidence="19 22">
        <name>Ca(2+)</name>
        <dbReference type="ChEBI" id="CHEBI:29108"/>
    </cofactor>
    <text evidence="19 22">Binds 2 calcium ions per subunit.</text>
</comment>
<organism evidence="24 25">
    <name type="scientific">Eleusine coracana subsp. coracana</name>
    <dbReference type="NCBI Taxonomy" id="191504"/>
    <lineage>
        <taxon>Eukaryota</taxon>
        <taxon>Viridiplantae</taxon>
        <taxon>Streptophyta</taxon>
        <taxon>Embryophyta</taxon>
        <taxon>Tracheophyta</taxon>
        <taxon>Spermatophyta</taxon>
        <taxon>Magnoliopsida</taxon>
        <taxon>Liliopsida</taxon>
        <taxon>Poales</taxon>
        <taxon>Poaceae</taxon>
        <taxon>PACMAD clade</taxon>
        <taxon>Chloridoideae</taxon>
        <taxon>Cynodonteae</taxon>
        <taxon>Eleusininae</taxon>
        <taxon>Eleusine</taxon>
    </lineage>
</organism>
<feature type="binding site" evidence="19">
    <location>
        <position position="224"/>
    </location>
    <ligand>
        <name>Ca(2+)</name>
        <dbReference type="ChEBI" id="CHEBI:29108"/>
        <label>2</label>
    </ligand>
</feature>
<evidence type="ECO:0000256" key="12">
    <source>
        <dbReference type="ARBA" id="ARBA00023002"/>
    </source>
</evidence>
<dbReference type="SUPFAM" id="SSF48113">
    <property type="entry name" value="Heme-dependent peroxidases"/>
    <property type="match status" value="1"/>
</dbReference>
<feature type="binding site" evidence="18">
    <location>
        <position position="164"/>
    </location>
    <ligand>
        <name>substrate</name>
    </ligand>
</feature>
<evidence type="ECO:0000256" key="18">
    <source>
        <dbReference type="PIRSR" id="PIRSR600823-2"/>
    </source>
</evidence>
<feature type="binding site" evidence="19">
    <location>
        <position position="77"/>
    </location>
    <ligand>
        <name>Ca(2+)</name>
        <dbReference type="ChEBI" id="CHEBI:29108"/>
        <label>1</label>
    </ligand>
</feature>
<dbReference type="GO" id="GO:0005576">
    <property type="term" value="C:extracellular region"/>
    <property type="evidence" value="ECO:0007669"/>
    <property type="project" value="UniProtKB-SubCell"/>
</dbReference>
<keyword evidence="11 19" id="KW-0106">Calcium</keyword>
<dbReference type="PROSITE" id="PS00436">
    <property type="entry name" value="PEROXIDASE_2"/>
    <property type="match status" value="1"/>
</dbReference>
<feature type="domain" description="Plant heme peroxidase family profile" evidence="23">
    <location>
        <begin position="28"/>
        <end position="304"/>
    </location>
</feature>
<evidence type="ECO:0000256" key="20">
    <source>
        <dbReference type="PIRSR" id="PIRSR600823-4"/>
    </source>
</evidence>
<feature type="disulfide bond" evidence="21">
    <location>
        <begin position="122"/>
        <end position="300"/>
    </location>
</feature>
<protein>
    <recommendedName>
        <fullName evidence="5 22">Peroxidase</fullName>
        <ecNumber evidence="5 22">1.11.1.7</ecNumber>
    </recommendedName>
</protein>
<feature type="chain" id="PRO_5043110988" description="Peroxidase" evidence="22">
    <location>
        <begin position="28"/>
        <end position="306"/>
    </location>
</feature>
<gene>
    <name evidence="24" type="primary">ga07017</name>
    <name evidence="24" type="ORF">PR202_ga07017</name>
</gene>
<dbReference type="PANTHER" id="PTHR31388:SF264">
    <property type="entry name" value="PEROXIDASE 59"/>
    <property type="match status" value="1"/>
</dbReference>
<evidence type="ECO:0000256" key="14">
    <source>
        <dbReference type="ARBA" id="ARBA00023157"/>
    </source>
</evidence>
<comment type="similarity">
    <text evidence="4">Belongs to the peroxidase family. Ascorbate peroxidase subfamily.</text>
</comment>
<feature type="site" description="Transition state stabilizer" evidence="20">
    <location>
        <position position="65"/>
    </location>
</feature>
<evidence type="ECO:0000313" key="25">
    <source>
        <dbReference type="Proteomes" id="UP001054889"/>
    </source>
</evidence>
<feature type="binding site" evidence="19">
    <location>
        <position position="227"/>
    </location>
    <ligand>
        <name>Ca(2+)</name>
        <dbReference type="ChEBI" id="CHEBI:29108"/>
        <label>2</label>
    </ligand>
</feature>
<feature type="binding site" evidence="19">
    <location>
        <position position="75"/>
    </location>
    <ligand>
        <name>Ca(2+)</name>
        <dbReference type="ChEBI" id="CHEBI:29108"/>
        <label>1</label>
    </ligand>
</feature>
<evidence type="ECO:0000256" key="17">
    <source>
        <dbReference type="PIRSR" id="PIRSR600823-1"/>
    </source>
</evidence>
<feature type="binding site" evidence="19">
    <location>
        <position position="70"/>
    </location>
    <ligand>
        <name>Ca(2+)</name>
        <dbReference type="ChEBI" id="CHEBI:29108"/>
        <label>1</label>
    </ligand>
</feature>
<dbReference type="Proteomes" id="UP001054889">
    <property type="component" value="Unassembled WGS sequence"/>
</dbReference>
<evidence type="ECO:0000256" key="2">
    <source>
        <dbReference type="ARBA" id="ARBA00002322"/>
    </source>
</evidence>
<dbReference type="EC" id="1.11.1.7" evidence="5 22"/>
<dbReference type="InterPro" id="IPR010255">
    <property type="entry name" value="Haem_peroxidase_sf"/>
</dbReference>
<dbReference type="GO" id="GO:0020037">
    <property type="term" value="F:heme binding"/>
    <property type="evidence" value="ECO:0007669"/>
    <property type="project" value="UniProtKB-UniRule"/>
</dbReference>
<keyword evidence="16 22" id="KW-0376">Hydrogen peroxide</keyword>
<dbReference type="PRINTS" id="PR00461">
    <property type="entry name" value="PLPEROXIDASE"/>
</dbReference>
<evidence type="ECO:0000256" key="11">
    <source>
        <dbReference type="ARBA" id="ARBA00022837"/>
    </source>
</evidence>
<reference evidence="24" key="2">
    <citation type="submission" date="2021-12" db="EMBL/GenBank/DDBJ databases">
        <title>Resequencing data analysis of finger millet.</title>
        <authorList>
            <person name="Hatakeyama M."/>
            <person name="Aluri S."/>
            <person name="Balachadran M.T."/>
            <person name="Sivarajan S.R."/>
            <person name="Poveda L."/>
            <person name="Shimizu-Inatsugi R."/>
            <person name="Schlapbach R."/>
            <person name="Sreeman S.M."/>
            <person name="Shimizu K.K."/>
        </authorList>
    </citation>
    <scope>NUCLEOTIDE SEQUENCE</scope>
</reference>
<comment type="caution">
    <text evidence="24">The sequence shown here is derived from an EMBL/GenBank/DDBJ whole genome shotgun (WGS) entry which is preliminary data.</text>
</comment>
<dbReference type="GO" id="GO:0046872">
    <property type="term" value="F:metal ion binding"/>
    <property type="evidence" value="ECO:0007669"/>
    <property type="project" value="UniProtKB-UniRule"/>
</dbReference>
<name>A0AAV5BXL8_ELECO</name>
<comment type="similarity">
    <text evidence="22">Belongs to the peroxidase family. Classical plant (class III) peroxidase subfamily.</text>
</comment>
<evidence type="ECO:0000256" key="4">
    <source>
        <dbReference type="ARBA" id="ARBA00006873"/>
    </source>
</evidence>
<evidence type="ECO:0000256" key="13">
    <source>
        <dbReference type="ARBA" id="ARBA00023004"/>
    </source>
</evidence>
<evidence type="ECO:0000256" key="6">
    <source>
        <dbReference type="ARBA" id="ARBA00022525"/>
    </source>
</evidence>
<evidence type="ECO:0000256" key="16">
    <source>
        <dbReference type="ARBA" id="ARBA00023324"/>
    </source>
</evidence>
<keyword evidence="8 22" id="KW-0349">Heme</keyword>
<evidence type="ECO:0000256" key="3">
    <source>
        <dbReference type="ARBA" id="ARBA00004613"/>
    </source>
</evidence>
<dbReference type="CDD" id="cd00693">
    <property type="entry name" value="secretory_peroxidase"/>
    <property type="match status" value="1"/>
</dbReference>
<evidence type="ECO:0000256" key="15">
    <source>
        <dbReference type="ARBA" id="ARBA00023180"/>
    </source>
</evidence>
<evidence type="ECO:0000256" key="7">
    <source>
        <dbReference type="ARBA" id="ARBA00022559"/>
    </source>
</evidence>
<keyword evidence="25" id="KW-1185">Reference proteome</keyword>
<feature type="disulfide bond" evidence="21">
    <location>
        <begin position="201"/>
        <end position="213"/>
    </location>
</feature>
<evidence type="ECO:0000256" key="10">
    <source>
        <dbReference type="ARBA" id="ARBA00022729"/>
    </source>
</evidence>
<dbReference type="Gene3D" id="1.10.520.10">
    <property type="match status" value="1"/>
</dbReference>
<evidence type="ECO:0000256" key="1">
    <source>
        <dbReference type="ARBA" id="ARBA00000189"/>
    </source>
</evidence>
<keyword evidence="6 22" id="KW-0964">Secreted</keyword>
<dbReference type="PROSITE" id="PS50873">
    <property type="entry name" value="PEROXIDASE_4"/>
    <property type="match status" value="1"/>
</dbReference>
<feature type="disulfide bond" evidence="21">
    <location>
        <begin position="38"/>
        <end position="116"/>
    </location>
</feature>
<keyword evidence="10 22" id="KW-0732">Signal</keyword>
<evidence type="ECO:0000256" key="19">
    <source>
        <dbReference type="PIRSR" id="PIRSR600823-3"/>
    </source>
</evidence>
<evidence type="ECO:0000259" key="23">
    <source>
        <dbReference type="PROSITE" id="PS50873"/>
    </source>
</evidence>
<dbReference type="Pfam" id="PF00141">
    <property type="entry name" value="peroxidase"/>
    <property type="match status" value="1"/>
</dbReference>
<feature type="binding site" evidence="19">
    <location>
        <position position="195"/>
    </location>
    <ligand>
        <name>Ca(2+)</name>
        <dbReference type="ChEBI" id="CHEBI:29108"/>
        <label>2</label>
    </ligand>
</feature>
<feature type="active site" description="Proton acceptor" evidence="17">
    <location>
        <position position="69"/>
    </location>
</feature>
<evidence type="ECO:0000256" key="9">
    <source>
        <dbReference type="ARBA" id="ARBA00022723"/>
    </source>
</evidence>
<feature type="binding site" evidence="19">
    <location>
        <position position="73"/>
    </location>
    <ligand>
        <name>Ca(2+)</name>
        <dbReference type="ChEBI" id="CHEBI:29108"/>
        <label>1</label>
    </ligand>
</feature>
<evidence type="ECO:0000313" key="24">
    <source>
        <dbReference type="EMBL" id="GJM90712.1"/>
    </source>
</evidence>
<evidence type="ECO:0000256" key="21">
    <source>
        <dbReference type="PIRSR" id="PIRSR600823-5"/>
    </source>
</evidence>